<dbReference type="Proteomes" id="UP001596150">
    <property type="component" value="Unassembled WGS sequence"/>
</dbReference>
<dbReference type="InterPro" id="IPR056091">
    <property type="entry name" value="DUF7674"/>
</dbReference>
<comment type="caution">
    <text evidence="2">The sequence shown here is derived from an EMBL/GenBank/DDBJ whole genome shotgun (WGS) entry which is preliminary data.</text>
</comment>
<proteinExistence type="predicted"/>
<gene>
    <name evidence="2" type="ORF">ACFPP9_19050</name>
</gene>
<evidence type="ECO:0000259" key="1">
    <source>
        <dbReference type="Pfam" id="PF24722"/>
    </source>
</evidence>
<reference evidence="3" key="1">
    <citation type="journal article" date="2019" name="Int. J. Syst. Evol. Microbiol.">
        <title>The Global Catalogue of Microorganisms (GCM) 10K type strain sequencing project: providing services to taxonomists for standard genome sequencing and annotation.</title>
        <authorList>
            <consortium name="The Broad Institute Genomics Platform"/>
            <consortium name="The Broad Institute Genome Sequencing Center for Infectious Disease"/>
            <person name="Wu L."/>
            <person name="Ma J."/>
        </authorList>
    </citation>
    <scope>NUCLEOTIDE SEQUENCE [LARGE SCALE GENOMIC DNA]</scope>
    <source>
        <strain evidence="3">KACC 12633</strain>
    </source>
</reference>
<feature type="domain" description="DUF7674" evidence="1">
    <location>
        <begin position="21"/>
        <end position="124"/>
    </location>
</feature>
<evidence type="ECO:0000313" key="2">
    <source>
        <dbReference type="EMBL" id="MFC5517885.1"/>
    </source>
</evidence>
<organism evidence="2 3">
    <name type="scientific">Kaistia terrae</name>
    <dbReference type="NCBI Taxonomy" id="537017"/>
    <lineage>
        <taxon>Bacteria</taxon>
        <taxon>Pseudomonadati</taxon>
        <taxon>Pseudomonadota</taxon>
        <taxon>Alphaproteobacteria</taxon>
        <taxon>Hyphomicrobiales</taxon>
        <taxon>Kaistiaceae</taxon>
        <taxon>Kaistia</taxon>
    </lineage>
</organism>
<dbReference type="RefSeq" id="WP_266345273.1">
    <property type="nucleotide sequence ID" value="NZ_JAPKNH010000007.1"/>
</dbReference>
<keyword evidence="3" id="KW-1185">Reference proteome</keyword>
<dbReference type="EMBL" id="JBHSML010000012">
    <property type="protein sequence ID" value="MFC5517885.1"/>
    <property type="molecule type" value="Genomic_DNA"/>
</dbReference>
<sequence>MTSTPSHRATILNDLVFLFVAEMLDIAPGLRGPHQEMIRYWAPDEPPATTLLAALGDRLVEDFDSVSMATNEALFGAIENALSQTDEYLATVVATGMIEAMVTTTDRLGNWTKIWPMFGPMSLAHARAWRDFGS</sequence>
<evidence type="ECO:0000313" key="3">
    <source>
        <dbReference type="Proteomes" id="UP001596150"/>
    </source>
</evidence>
<accession>A0ABW0PZV3</accession>
<dbReference type="Pfam" id="PF24722">
    <property type="entry name" value="DUF7674"/>
    <property type="match status" value="1"/>
</dbReference>
<name>A0ABW0PZV3_9HYPH</name>
<protein>
    <recommendedName>
        <fullName evidence="1">DUF7674 domain-containing protein</fullName>
    </recommendedName>
</protein>